<keyword evidence="3" id="KW-1185">Reference proteome</keyword>
<dbReference type="Gene3D" id="3.40.630.30">
    <property type="match status" value="1"/>
</dbReference>
<feature type="domain" description="N-acetyltransferase" evidence="1">
    <location>
        <begin position="21"/>
        <end position="177"/>
    </location>
</feature>
<keyword evidence="2" id="KW-0808">Transferase</keyword>
<accession>A0A420E6H7</accession>
<sequence length="181" mass="20675">MFCLQVDEQLKLALVQSSFAEIYLQLVSEDLDYLKQWLAWPSLTLNQAFFERFVQNSLRDYADGKSLTCAMIYQNELVGNISFNEIDQALKSAQIGYWLCSKFQGKGIVTSAAKRLIQYGFEELNLDWIQINAAEHNIPSRAVAQRLGFDFKTIALKAELINGDLLNHAIYMLEKGDYQTS</sequence>
<dbReference type="GO" id="GO:1990189">
    <property type="term" value="F:protein N-terminal-serine acetyltransferase activity"/>
    <property type="evidence" value="ECO:0007669"/>
    <property type="project" value="TreeGrafter"/>
</dbReference>
<dbReference type="Proteomes" id="UP000286482">
    <property type="component" value="Unassembled WGS sequence"/>
</dbReference>
<evidence type="ECO:0000259" key="1">
    <source>
        <dbReference type="PROSITE" id="PS51186"/>
    </source>
</evidence>
<dbReference type="Pfam" id="PF13302">
    <property type="entry name" value="Acetyltransf_3"/>
    <property type="match status" value="1"/>
</dbReference>
<dbReference type="GO" id="GO:0005737">
    <property type="term" value="C:cytoplasm"/>
    <property type="evidence" value="ECO:0007669"/>
    <property type="project" value="TreeGrafter"/>
</dbReference>
<dbReference type="InterPro" id="IPR000182">
    <property type="entry name" value="GNAT_dom"/>
</dbReference>
<dbReference type="PROSITE" id="PS51186">
    <property type="entry name" value="GNAT"/>
    <property type="match status" value="1"/>
</dbReference>
<name>A0A420E6H7_9ALTE</name>
<dbReference type="OrthoDB" id="9784707at2"/>
<evidence type="ECO:0000313" key="3">
    <source>
        <dbReference type="Proteomes" id="UP000286482"/>
    </source>
</evidence>
<proteinExistence type="predicted"/>
<dbReference type="EMBL" id="RAQO01000010">
    <property type="protein sequence ID" value="RKF13756.1"/>
    <property type="molecule type" value="Genomic_DNA"/>
</dbReference>
<dbReference type="RefSeq" id="WP_120356466.1">
    <property type="nucleotide sequence ID" value="NZ_RAQO01000010.1"/>
</dbReference>
<dbReference type="PANTHER" id="PTHR43441">
    <property type="entry name" value="RIBOSOMAL-PROTEIN-SERINE ACETYLTRANSFERASE"/>
    <property type="match status" value="1"/>
</dbReference>
<organism evidence="2 3">
    <name type="scientific">Alginatibacterium sediminis</name>
    <dbReference type="NCBI Taxonomy" id="2164068"/>
    <lineage>
        <taxon>Bacteria</taxon>
        <taxon>Pseudomonadati</taxon>
        <taxon>Pseudomonadota</taxon>
        <taxon>Gammaproteobacteria</taxon>
        <taxon>Alteromonadales</taxon>
        <taxon>Alteromonadaceae</taxon>
        <taxon>Alginatibacterium</taxon>
    </lineage>
</organism>
<dbReference type="PANTHER" id="PTHR43441:SF11">
    <property type="entry name" value="RIBOSOMAL-PROTEIN-SERINE ACETYLTRANSFERASE"/>
    <property type="match status" value="1"/>
</dbReference>
<reference evidence="2 3" key="1">
    <citation type="submission" date="2018-09" db="EMBL/GenBank/DDBJ databases">
        <authorList>
            <person name="Wang Z."/>
        </authorList>
    </citation>
    <scope>NUCLEOTIDE SEQUENCE [LARGE SCALE GENOMIC DNA]</scope>
    <source>
        <strain evidence="2 3">ALS 81</strain>
    </source>
</reference>
<dbReference type="GO" id="GO:0008999">
    <property type="term" value="F:protein-N-terminal-alanine acetyltransferase activity"/>
    <property type="evidence" value="ECO:0007669"/>
    <property type="project" value="TreeGrafter"/>
</dbReference>
<dbReference type="AlphaFoldDB" id="A0A420E6H7"/>
<comment type="caution">
    <text evidence="2">The sequence shown here is derived from an EMBL/GenBank/DDBJ whole genome shotgun (WGS) entry which is preliminary data.</text>
</comment>
<protein>
    <submittedName>
        <fullName evidence="2">N-acetyltransferase</fullName>
    </submittedName>
</protein>
<gene>
    <name evidence="2" type="ORF">DBZ36_18465</name>
</gene>
<dbReference type="InterPro" id="IPR051908">
    <property type="entry name" value="Ribosomal_N-acetyltransferase"/>
</dbReference>
<evidence type="ECO:0000313" key="2">
    <source>
        <dbReference type="EMBL" id="RKF13756.1"/>
    </source>
</evidence>
<dbReference type="SUPFAM" id="SSF55729">
    <property type="entry name" value="Acyl-CoA N-acyltransferases (Nat)"/>
    <property type="match status" value="1"/>
</dbReference>
<dbReference type="InterPro" id="IPR016181">
    <property type="entry name" value="Acyl_CoA_acyltransferase"/>
</dbReference>